<reference evidence="11" key="1">
    <citation type="journal article" date="2023" name="G3 (Bethesda)">
        <title>Whole genome assembly and annotation of the endangered Caribbean coral Acropora cervicornis.</title>
        <authorList>
            <person name="Selwyn J.D."/>
            <person name="Vollmer S.V."/>
        </authorList>
    </citation>
    <scope>NUCLEOTIDE SEQUENCE</scope>
    <source>
        <strain evidence="11">K2</strain>
    </source>
</reference>
<dbReference type="Proteomes" id="UP001249851">
    <property type="component" value="Unassembled WGS sequence"/>
</dbReference>
<name>A0AAD9V9I2_ACRCE</name>
<keyword evidence="8" id="KW-0472">Membrane</keyword>
<evidence type="ECO:0000256" key="2">
    <source>
        <dbReference type="ARBA" id="ARBA00004922"/>
    </source>
</evidence>
<dbReference type="PANTHER" id="PTHR19297:SF191">
    <property type="entry name" value="PROTEIN XYLOSYLTRANSFERASE"/>
    <property type="match status" value="1"/>
</dbReference>
<proteinExistence type="inferred from homology"/>
<sequence>DLILSNDTRLIGQKRYIEETDTYEKYRGQDCQYVNQAYFHHPHPTAEEMDMRIAFVIVAYKGAGLLERLLRAIYMPQNIYCLHLDKKSPEIFKRAVHSFVRCLPNVFVTKKLVDVVWGHISVLEAELNCMEELLDSSVPWKYLITLVAQDFPLYDNKGIVQGLKQLNGLNNIQSYTMPSWFGKRADYVWTLKKTGKGVEHYGYTMERTNRKKPPTPHNITIMKGWNHIAATRKFVEFALHDKVATDFYEWLADIKIPDEVFFSSLQRHPGTPGGYSDNENPEWIMRAFGWENNGNNHQCFGQRIRENCWLSIKDLRWVLDKRNIKKLFTQKIPFVFEENLMNKTECNHLIYDEFLHETTVSEPKRRINETEVVRKYHGKNCQYVAHTYFNHPKPTKQEMDMRIAYVIVAYKGAGLIERLLRAIYMPQNIYCLHLDKKSPEIFKRAIRSFVLCLPNVFVTKKLVDIIWGHISILRAELNCMEDLFNSDVPWKYLITLVAQDFPLYDNKGIVQGLKQLNGLNNIESYVMPEHFAYRADYIWELHSTGEGVEHLGYRMDCTWRAKPPPPHNIKIMKGWNHIAATRKFVDFVLHDKVASDFYKWVSDIFIPDEVFFSSLQRHPGTPGGYHDKEEPEWIMRAFGWVANGNNRVCYGQWVRENCWLSTRDLGWIFANKNKHKLFTQKIPFLFEENLVECLVAIVQGRTYPT</sequence>
<dbReference type="InterPro" id="IPR003406">
    <property type="entry name" value="Glyco_trans_14"/>
</dbReference>
<accession>A0AAD9V9I2</accession>
<evidence type="ECO:0000256" key="9">
    <source>
        <dbReference type="ARBA" id="ARBA00023180"/>
    </source>
</evidence>
<comment type="similarity">
    <text evidence="10">Belongs to the glycosyltransferase 14 family.</text>
</comment>
<dbReference type="PANTHER" id="PTHR19297">
    <property type="entry name" value="GLYCOSYLTRANSFERASE 14 FAMILY MEMBER"/>
    <property type="match status" value="1"/>
</dbReference>
<evidence type="ECO:0000256" key="10">
    <source>
        <dbReference type="ARBA" id="ARBA00038150"/>
    </source>
</evidence>
<evidence type="ECO:0000256" key="8">
    <source>
        <dbReference type="ARBA" id="ARBA00023136"/>
    </source>
</evidence>
<dbReference type="AlphaFoldDB" id="A0AAD9V9I2"/>
<evidence type="ECO:0000313" key="12">
    <source>
        <dbReference type="Proteomes" id="UP001249851"/>
    </source>
</evidence>
<keyword evidence="12" id="KW-1185">Reference proteome</keyword>
<comment type="caution">
    <text evidence="11">The sequence shown here is derived from an EMBL/GenBank/DDBJ whole genome shotgun (WGS) entry which is preliminary data.</text>
</comment>
<keyword evidence="5" id="KW-0812">Transmembrane</keyword>
<keyword evidence="4" id="KW-0808">Transferase</keyword>
<reference evidence="11" key="2">
    <citation type="journal article" date="2023" name="Science">
        <title>Genomic signatures of disease resistance in endangered staghorn corals.</title>
        <authorList>
            <person name="Vollmer S.V."/>
            <person name="Selwyn J.D."/>
            <person name="Despard B.A."/>
            <person name="Roesel C.L."/>
        </authorList>
    </citation>
    <scope>NUCLEOTIDE SEQUENCE</scope>
    <source>
        <strain evidence="11">K2</strain>
    </source>
</reference>
<evidence type="ECO:0000256" key="7">
    <source>
        <dbReference type="ARBA" id="ARBA00022989"/>
    </source>
</evidence>
<gene>
    <name evidence="11" type="ORF">P5673_010208</name>
</gene>
<organism evidence="11 12">
    <name type="scientific">Acropora cervicornis</name>
    <name type="common">Staghorn coral</name>
    <dbReference type="NCBI Taxonomy" id="6130"/>
    <lineage>
        <taxon>Eukaryota</taxon>
        <taxon>Metazoa</taxon>
        <taxon>Cnidaria</taxon>
        <taxon>Anthozoa</taxon>
        <taxon>Hexacorallia</taxon>
        <taxon>Scleractinia</taxon>
        <taxon>Astrocoeniina</taxon>
        <taxon>Acroporidae</taxon>
        <taxon>Acropora</taxon>
    </lineage>
</organism>
<dbReference type="Pfam" id="PF02485">
    <property type="entry name" value="Branch"/>
    <property type="match status" value="2"/>
</dbReference>
<comment type="pathway">
    <text evidence="2">Protein modification; protein glycosylation.</text>
</comment>
<keyword evidence="9" id="KW-0325">Glycoprotein</keyword>
<protein>
    <submittedName>
        <fullName evidence="11">N-acetyllactosaminide beta-1</fullName>
    </submittedName>
</protein>
<keyword evidence="6" id="KW-0735">Signal-anchor</keyword>
<evidence type="ECO:0000256" key="3">
    <source>
        <dbReference type="ARBA" id="ARBA00022676"/>
    </source>
</evidence>
<comment type="subcellular location">
    <subcellularLocation>
        <location evidence="1">Membrane</location>
        <topology evidence="1">Single-pass type II membrane protein</topology>
    </subcellularLocation>
</comment>
<dbReference type="GO" id="GO:0016020">
    <property type="term" value="C:membrane"/>
    <property type="evidence" value="ECO:0007669"/>
    <property type="project" value="UniProtKB-SubCell"/>
</dbReference>
<dbReference type="EMBL" id="JARQWQ010000018">
    <property type="protein sequence ID" value="KAK2565907.1"/>
    <property type="molecule type" value="Genomic_DNA"/>
</dbReference>
<evidence type="ECO:0000313" key="11">
    <source>
        <dbReference type="EMBL" id="KAK2565907.1"/>
    </source>
</evidence>
<keyword evidence="7" id="KW-1133">Transmembrane helix</keyword>
<evidence type="ECO:0000256" key="6">
    <source>
        <dbReference type="ARBA" id="ARBA00022968"/>
    </source>
</evidence>
<evidence type="ECO:0000256" key="5">
    <source>
        <dbReference type="ARBA" id="ARBA00022692"/>
    </source>
</evidence>
<evidence type="ECO:0000256" key="4">
    <source>
        <dbReference type="ARBA" id="ARBA00022679"/>
    </source>
</evidence>
<evidence type="ECO:0000256" key="1">
    <source>
        <dbReference type="ARBA" id="ARBA00004606"/>
    </source>
</evidence>
<keyword evidence="3" id="KW-0328">Glycosyltransferase</keyword>
<dbReference type="GO" id="GO:0008375">
    <property type="term" value="F:acetylglucosaminyltransferase activity"/>
    <property type="evidence" value="ECO:0007669"/>
    <property type="project" value="TreeGrafter"/>
</dbReference>
<feature type="non-terminal residue" evidence="11">
    <location>
        <position position="705"/>
    </location>
</feature>